<protein>
    <submittedName>
        <fullName evidence="2">Uncharacterized protein</fullName>
    </submittedName>
</protein>
<gene>
    <name evidence="2" type="ORF">DFH08DRAFT_934204</name>
</gene>
<dbReference type="Proteomes" id="UP001218218">
    <property type="component" value="Unassembled WGS sequence"/>
</dbReference>
<name>A0AAD7A9W1_9AGAR</name>
<accession>A0AAD7A9W1</accession>
<feature type="compositionally biased region" description="Low complexity" evidence="1">
    <location>
        <begin position="138"/>
        <end position="149"/>
    </location>
</feature>
<evidence type="ECO:0000313" key="3">
    <source>
        <dbReference type="Proteomes" id="UP001218218"/>
    </source>
</evidence>
<keyword evidence="3" id="KW-1185">Reference proteome</keyword>
<proteinExistence type="predicted"/>
<comment type="caution">
    <text evidence="2">The sequence shown here is derived from an EMBL/GenBank/DDBJ whole genome shotgun (WGS) entry which is preliminary data.</text>
</comment>
<feature type="region of interest" description="Disordered" evidence="1">
    <location>
        <begin position="136"/>
        <end position="179"/>
    </location>
</feature>
<organism evidence="2 3">
    <name type="scientific">Mycena albidolilacea</name>
    <dbReference type="NCBI Taxonomy" id="1033008"/>
    <lineage>
        <taxon>Eukaryota</taxon>
        <taxon>Fungi</taxon>
        <taxon>Dikarya</taxon>
        <taxon>Basidiomycota</taxon>
        <taxon>Agaricomycotina</taxon>
        <taxon>Agaricomycetes</taxon>
        <taxon>Agaricomycetidae</taxon>
        <taxon>Agaricales</taxon>
        <taxon>Marasmiineae</taxon>
        <taxon>Mycenaceae</taxon>
        <taxon>Mycena</taxon>
    </lineage>
</organism>
<sequence length="179" mass="19257">MYARSGPRAWMPAQRESSSIERDLSTGGSMAAGSTEESGLIKVQIIRPFESGHWGWSAIIRSGQAGQQQANRQHAKWGRTGGLICPSAILRLSIWRPAHAAAPTHYPVPGTRYQPSPPKTVAWDVPWAVRSCKALDDSSQASMQQQQSALRGAGTGGSSKGYGCRQAAAGSRRRADRND</sequence>
<evidence type="ECO:0000256" key="1">
    <source>
        <dbReference type="SAM" id="MobiDB-lite"/>
    </source>
</evidence>
<reference evidence="2" key="1">
    <citation type="submission" date="2023-03" db="EMBL/GenBank/DDBJ databases">
        <title>Massive genome expansion in bonnet fungi (Mycena s.s.) driven by repeated elements and novel gene families across ecological guilds.</title>
        <authorList>
            <consortium name="Lawrence Berkeley National Laboratory"/>
            <person name="Harder C.B."/>
            <person name="Miyauchi S."/>
            <person name="Viragh M."/>
            <person name="Kuo A."/>
            <person name="Thoen E."/>
            <person name="Andreopoulos B."/>
            <person name="Lu D."/>
            <person name="Skrede I."/>
            <person name="Drula E."/>
            <person name="Henrissat B."/>
            <person name="Morin E."/>
            <person name="Kohler A."/>
            <person name="Barry K."/>
            <person name="LaButti K."/>
            <person name="Morin E."/>
            <person name="Salamov A."/>
            <person name="Lipzen A."/>
            <person name="Mereny Z."/>
            <person name="Hegedus B."/>
            <person name="Baldrian P."/>
            <person name="Stursova M."/>
            <person name="Weitz H."/>
            <person name="Taylor A."/>
            <person name="Grigoriev I.V."/>
            <person name="Nagy L.G."/>
            <person name="Martin F."/>
            <person name="Kauserud H."/>
        </authorList>
    </citation>
    <scope>NUCLEOTIDE SEQUENCE</scope>
    <source>
        <strain evidence="2">CBHHK002</strain>
    </source>
</reference>
<dbReference type="EMBL" id="JARIHO010000011">
    <property type="protein sequence ID" value="KAJ7353176.1"/>
    <property type="molecule type" value="Genomic_DNA"/>
</dbReference>
<dbReference type="AlphaFoldDB" id="A0AAD7A9W1"/>
<evidence type="ECO:0000313" key="2">
    <source>
        <dbReference type="EMBL" id="KAJ7353176.1"/>
    </source>
</evidence>
<feature type="region of interest" description="Disordered" evidence="1">
    <location>
        <begin position="1"/>
        <end position="33"/>
    </location>
</feature>